<dbReference type="PANTHER" id="PTHR12991">
    <property type="entry name" value="NITROGEN PERMEASE REGULATOR 2/TUMOR SUPPRESSOR CANDIDATE 4"/>
    <property type="match status" value="1"/>
</dbReference>
<accession>J7S442</accession>
<proteinExistence type="inferred from homology"/>
<dbReference type="GO" id="GO:0015840">
    <property type="term" value="P:urea transport"/>
    <property type="evidence" value="ECO:0007669"/>
    <property type="project" value="EnsemblFungi"/>
</dbReference>
<dbReference type="GO" id="GO:0034198">
    <property type="term" value="P:cellular response to amino acid starvation"/>
    <property type="evidence" value="ECO:0007669"/>
    <property type="project" value="EnsemblFungi"/>
</dbReference>
<dbReference type="GO" id="GO:0006995">
    <property type="term" value="P:cellular response to nitrogen starvation"/>
    <property type="evidence" value="ECO:0007669"/>
    <property type="project" value="EnsemblFungi"/>
</dbReference>
<dbReference type="Proteomes" id="UP000006310">
    <property type="component" value="Chromosome 13"/>
</dbReference>
<feature type="region of interest" description="Disordered" evidence="2">
    <location>
        <begin position="336"/>
        <end position="355"/>
    </location>
</feature>
<keyword evidence="4" id="KW-1185">Reference proteome</keyword>
<dbReference type="GO" id="GO:2000785">
    <property type="term" value="P:regulation of autophagosome assembly"/>
    <property type="evidence" value="ECO:0007669"/>
    <property type="project" value="EnsemblFungi"/>
</dbReference>
<reference evidence="4" key="2">
    <citation type="submission" date="2012-08" db="EMBL/GenBank/DDBJ databases">
        <title>Genome sequence of Kazachstania naganishii.</title>
        <authorList>
            <person name="Gordon J.L."/>
            <person name="Armisen D."/>
            <person name="Proux-Wera E."/>
            <person name="OhEigeartaigh S.S."/>
            <person name="Byrne K.P."/>
            <person name="Wolfe K.H."/>
        </authorList>
    </citation>
    <scope>NUCLEOTIDE SEQUENCE [LARGE SCALE GENOMIC DNA]</scope>
    <source>
        <strain evidence="4">ATCC MYA-139 / BCRC 22969 / CBS 8797 / CCRC 22969 / KCTC 17520 / NBRC 10181 / NCYC 3082</strain>
    </source>
</reference>
<dbReference type="GeneID" id="34528747"/>
<dbReference type="Pfam" id="PF06218">
    <property type="entry name" value="NPR2"/>
    <property type="match status" value="1"/>
</dbReference>
<dbReference type="OMA" id="IDVNWDP"/>
<gene>
    <name evidence="3" type="primary">KNAG0M01140</name>
    <name evidence="3" type="ordered locus">KNAG_0M01140</name>
</gene>
<dbReference type="STRING" id="1071383.J7S442"/>
<protein>
    <recommendedName>
        <fullName evidence="5">Nitrogen permease regulator 2</fullName>
    </recommendedName>
</protein>
<dbReference type="KEGG" id="kng:KNAG_0M01140"/>
<dbReference type="RefSeq" id="XP_022467211.1">
    <property type="nucleotide sequence ID" value="XM_022610968.1"/>
</dbReference>
<dbReference type="eggNOG" id="KOG3789">
    <property type="taxonomic scope" value="Eukaryota"/>
</dbReference>
<dbReference type="HOGENOM" id="CLU_014995_3_0_1"/>
<dbReference type="GO" id="GO:0010508">
    <property type="term" value="P:positive regulation of autophagy"/>
    <property type="evidence" value="ECO:0007669"/>
    <property type="project" value="EnsemblFungi"/>
</dbReference>
<dbReference type="GO" id="GO:1904262">
    <property type="term" value="P:negative regulation of TORC1 signaling"/>
    <property type="evidence" value="ECO:0007669"/>
    <property type="project" value="EnsemblFungi"/>
</dbReference>
<dbReference type="GO" id="GO:1990130">
    <property type="term" value="C:GATOR1 complex"/>
    <property type="evidence" value="ECO:0007669"/>
    <property type="project" value="EnsemblFungi"/>
</dbReference>
<comment type="similarity">
    <text evidence="1">Belongs to the NPR2 family.</text>
</comment>
<evidence type="ECO:0008006" key="5">
    <source>
        <dbReference type="Google" id="ProtNLM"/>
    </source>
</evidence>
<dbReference type="AlphaFoldDB" id="J7S442"/>
<dbReference type="GO" id="GO:0005096">
    <property type="term" value="F:GTPase activator activity"/>
    <property type="evidence" value="ECO:0007669"/>
    <property type="project" value="TreeGrafter"/>
</dbReference>
<evidence type="ECO:0000256" key="2">
    <source>
        <dbReference type="SAM" id="MobiDB-lite"/>
    </source>
</evidence>
<evidence type="ECO:0000256" key="1">
    <source>
        <dbReference type="ARBA" id="ARBA00008433"/>
    </source>
</evidence>
<evidence type="ECO:0000313" key="4">
    <source>
        <dbReference type="Proteomes" id="UP000006310"/>
    </source>
</evidence>
<dbReference type="GO" id="GO:0015824">
    <property type="term" value="P:proline transport"/>
    <property type="evidence" value="ECO:0007669"/>
    <property type="project" value="EnsemblFungi"/>
</dbReference>
<evidence type="ECO:0000313" key="3">
    <source>
        <dbReference type="EMBL" id="CCK72967.1"/>
    </source>
</evidence>
<reference evidence="3 4" key="1">
    <citation type="journal article" date="2011" name="Proc. Natl. Acad. Sci. U.S.A.">
        <title>Evolutionary erosion of yeast sex chromosomes by mating-type switching accidents.</title>
        <authorList>
            <person name="Gordon J.L."/>
            <person name="Armisen D."/>
            <person name="Proux-Wera E."/>
            <person name="Oheigeartaigh S.S."/>
            <person name="Byrne K.P."/>
            <person name="Wolfe K.H."/>
        </authorList>
    </citation>
    <scope>NUCLEOTIDE SEQUENCE [LARGE SCALE GENOMIC DNA]</scope>
    <source>
        <strain evidence="4">ATCC MYA-139 / BCRC 22969 / CBS 8797 / CCRC 22969 / KCTC 17520 / NBRC 10181 / NCYC 3082</strain>
    </source>
</reference>
<dbReference type="OrthoDB" id="338854at2759"/>
<dbReference type="GO" id="GO:0009410">
    <property type="term" value="P:response to xenobiotic stimulus"/>
    <property type="evidence" value="ECO:0007669"/>
    <property type="project" value="EnsemblFungi"/>
</dbReference>
<dbReference type="EMBL" id="HE978326">
    <property type="protein sequence ID" value="CCK72967.1"/>
    <property type="molecule type" value="Genomic_DNA"/>
</dbReference>
<organism evidence="3 4">
    <name type="scientific">Huiozyma naganishii (strain ATCC MYA-139 / BCRC 22969 / CBS 8797 / KCTC 17520 / NBRC 10181 / NCYC 3082 / Yp74L-3)</name>
    <name type="common">Yeast</name>
    <name type="synonym">Kazachstania naganishii</name>
    <dbReference type="NCBI Taxonomy" id="1071383"/>
    <lineage>
        <taxon>Eukaryota</taxon>
        <taxon>Fungi</taxon>
        <taxon>Dikarya</taxon>
        <taxon>Ascomycota</taxon>
        <taxon>Saccharomycotina</taxon>
        <taxon>Saccharomycetes</taxon>
        <taxon>Saccharomycetales</taxon>
        <taxon>Saccharomycetaceae</taxon>
        <taxon>Huiozyma</taxon>
    </lineage>
</organism>
<sequence length="594" mass="67995">MMSKFEGFVPIHTLFYTIFHPTEGSKVCYQFPPGNLQHYDINFDAIKNYIIPKPQLCHRLLTMKYGNYRIVSYPVAVQSSSYARNYFRFNFVFVFPYECATSPYEPAITRLGKMFRVLEEQSQVLSRAERDDSLFKGDKLPFDNNSAKNQAPLTHALISKTKSFSPDKKTEGDIHLISVQDLIMRIYQDLNNYSECLIPIDEGNAIDIKIFPLINPPTSVHLSIEDVPMLVVKLKKIIDLNWDPTMVSILPFINGVNSILNIARLSDSDPELVIECIKHLIYYKCVIITDIFQFSNIYAPSSLINEFLTDPTMAYDCQEYVTLPKSSRLIHMPLQTSVPGSRNNKHKKSNSLSSTGVLSWQSNSQYSNNSSEFYSMSNKKRSESSLSSEGTPGAGRSDDHTIYYPTRMVLFDLYRSLSQGITLEKWYTTNFTTIRSNYIDVRKFIQFGTIKKIIYRVLSYPVLEKRRNSIIAKQMGKSKMAEKAPHSKNAFFSTSDIKFDDGDRLFNSLYARFSKVSFEKRRENARERKSFDAVGGTNGADKETMILTKEEKLQLLGALDNLESFDKICVQLGRSRVEIANLIADIGEYRVINC</sequence>
<dbReference type="InterPro" id="IPR009348">
    <property type="entry name" value="NPR2-like"/>
</dbReference>
<name>J7S442_HUIN7</name>
<dbReference type="GO" id="GO:0005774">
    <property type="term" value="C:vacuolar membrane"/>
    <property type="evidence" value="ECO:0007669"/>
    <property type="project" value="TreeGrafter"/>
</dbReference>
<dbReference type="PANTHER" id="PTHR12991:SF10">
    <property type="entry name" value="GATOR COMPLEX PROTEIN NPRL2"/>
    <property type="match status" value="1"/>
</dbReference>